<gene>
    <name evidence="1" type="ORF">LCGC14_0690620</name>
</gene>
<dbReference type="InterPro" id="IPR014710">
    <property type="entry name" value="RmlC-like_jellyroll"/>
</dbReference>
<dbReference type="AlphaFoldDB" id="A0A0F9TTH7"/>
<name>A0A0F9TTH7_9ZZZZ</name>
<dbReference type="EMBL" id="LAZR01001436">
    <property type="protein sequence ID" value="KKN44683.1"/>
    <property type="molecule type" value="Genomic_DNA"/>
</dbReference>
<dbReference type="Gene3D" id="2.60.120.10">
    <property type="entry name" value="Jelly Rolls"/>
    <property type="match status" value="1"/>
</dbReference>
<reference evidence="1" key="1">
    <citation type="journal article" date="2015" name="Nature">
        <title>Complex archaea that bridge the gap between prokaryotes and eukaryotes.</title>
        <authorList>
            <person name="Spang A."/>
            <person name="Saw J.H."/>
            <person name="Jorgensen S.L."/>
            <person name="Zaremba-Niedzwiedzka K."/>
            <person name="Martijn J."/>
            <person name="Lind A.E."/>
            <person name="van Eijk R."/>
            <person name="Schleper C."/>
            <person name="Guy L."/>
            <person name="Ettema T.J."/>
        </authorList>
    </citation>
    <scope>NUCLEOTIDE SEQUENCE</scope>
</reference>
<dbReference type="InterPro" id="IPR011051">
    <property type="entry name" value="RmlC_Cupin_sf"/>
</dbReference>
<sequence>MIYPSKNFKIIRISIKKGLEIKPHKGSHVVFFLVLKGKGLFITDSGEIELNKNDYISIKEDEPRGIKSLEDLVVLAIRD</sequence>
<accession>A0A0F9TTH7</accession>
<comment type="caution">
    <text evidence="1">The sequence shown here is derived from an EMBL/GenBank/DDBJ whole genome shotgun (WGS) entry which is preliminary data.</text>
</comment>
<organism evidence="1">
    <name type="scientific">marine sediment metagenome</name>
    <dbReference type="NCBI Taxonomy" id="412755"/>
    <lineage>
        <taxon>unclassified sequences</taxon>
        <taxon>metagenomes</taxon>
        <taxon>ecological metagenomes</taxon>
    </lineage>
</organism>
<evidence type="ECO:0000313" key="1">
    <source>
        <dbReference type="EMBL" id="KKN44683.1"/>
    </source>
</evidence>
<proteinExistence type="predicted"/>
<dbReference type="SUPFAM" id="SSF51182">
    <property type="entry name" value="RmlC-like cupins"/>
    <property type="match status" value="1"/>
</dbReference>
<protein>
    <recommendedName>
        <fullName evidence="2">Cupin 2 conserved barrel domain-containing protein</fullName>
    </recommendedName>
</protein>
<evidence type="ECO:0008006" key="2">
    <source>
        <dbReference type="Google" id="ProtNLM"/>
    </source>
</evidence>